<dbReference type="AlphaFoldDB" id="A0A380SYW3"/>
<dbReference type="Proteomes" id="UP000255177">
    <property type="component" value="Unassembled WGS sequence"/>
</dbReference>
<name>A0A380SYW3_9PSED</name>
<accession>A0A380SYW3</accession>
<reference evidence="3" key="1">
    <citation type="submission" date="2018-07" db="EMBL/GenBank/DDBJ databases">
        <authorList>
            <person name="Blom J."/>
        </authorList>
    </citation>
    <scope>NUCLEOTIDE SEQUENCE [LARGE SCALE GENOMIC DNA]</scope>
    <source>
        <strain evidence="3">CCOS 864</strain>
    </source>
</reference>
<keyword evidence="1" id="KW-0732">Signal</keyword>
<keyword evidence="3" id="KW-1185">Reference proteome</keyword>
<evidence type="ECO:0000313" key="2">
    <source>
        <dbReference type="EMBL" id="SUQ62510.1"/>
    </source>
</evidence>
<dbReference type="RefSeq" id="WP_148708524.1">
    <property type="nucleotide sequence ID" value="NZ_CBCSFG010000029.1"/>
</dbReference>
<proteinExistence type="predicted"/>
<sequence length="220" mass="24024">MSKQMGSLGLALAMTLGASSSAMAEEKLFKDFAFDSPRSAYTEAKGYYDCSEDLLAPAMCKDDVDFIGHKFTLALVFAGGKLNTVSLISDFDQEIYTNAMTALNKTFMLSSMSDANTQLDLIELASSARNRDDYLTRYTRYEEVGVAAGDFTYTFLEGADTSKKYTSVPTLLNGSADNIRCAELMLTGEGADSALYIRFSFPNLEMEKAEAAAQKPVESF</sequence>
<protein>
    <submittedName>
        <fullName evidence="2">Uncharacterized protein</fullName>
    </submittedName>
</protein>
<organism evidence="2 3">
    <name type="scientific">Pseudomonas wadenswilerensis</name>
    <dbReference type="NCBI Taxonomy" id="1785161"/>
    <lineage>
        <taxon>Bacteria</taxon>
        <taxon>Pseudomonadati</taxon>
        <taxon>Pseudomonadota</taxon>
        <taxon>Gammaproteobacteria</taxon>
        <taxon>Pseudomonadales</taxon>
        <taxon>Pseudomonadaceae</taxon>
        <taxon>Pseudomonas</taxon>
    </lineage>
</organism>
<evidence type="ECO:0000256" key="1">
    <source>
        <dbReference type="SAM" id="SignalP"/>
    </source>
</evidence>
<gene>
    <name evidence="2" type="ORF">CCOS864_01955</name>
</gene>
<dbReference type="EMBL" id="UIDD01000006">
    <property type="protein sequence ID" value="SUQ62510.1"/>
    <property type="molecule type" value="Genomic_DNA"/>
</dbReference>
<feature type="chain" id="PRO_5016962459" evidence="1">
    <location>
        <begin position="25"/>
        <end position="220"/>
    </location>
</feature>
<feature type="signal peptide" evidence="1">
    <location>
        <begin position="1"/>
        <end position="24"/>
    </location>
</feature>
<evidence type="ECO:0000313" key="3">
    <source>
        <dbReference type="Proteomes" id="UP000255177"/>
    </source>
</evidence>